<dbReference type="Proteomes" id="UP000004564">
    <property type="component" value="Chromosome"/>
</dbReference>
<comment type="caution">
    <text evidence="2">The sequence shown here is derived from an EMBL/GenBank/DDBJ whole genome shotgun (WGS) entry which is preliminary data.</text>
</comment>
<feature type="region of interest" description="Disordered" evidence="1">
    <location>
        <begin position="1"/>
        <end position="22"/>
    </location>
</feature>
<feature type="region of interest" description="Disordered" evidence="1">
    <location>
        <begin position="56"/>
        <end position="88"/>
    </location>
</feature>
<proteinExistence type="predicted"/>
<organism evidence="2 3">
    <name type="scientific">Salmonella enterica subsp. enterica serovar Infantis str. SARB27</name>
    <dbReference type="NCBI Taxonomy" id="596155"/>
    <lineage>
        <taxon>Bacteria</taxon>
        <taxon>Pseudomonadati</taxon>
        <taxon>Pseudomonadota</taxon>
        <taxon>Gammaproteobacteria</taxon>
        <taxon>Enterobacterales</taxon>
        <taxon>Enterobacteriaceae</taxon>
        <taxon>Salmonella</taxon>
    </lineage>
</organism>
<dbReference type="AlphaFoldDB" id="A0A6C8GD51"/>
<evidence type="ECO:0000313" key="3">
    <source>
        <dbReference type="Proteomes" id="UP000004564"/>
    </source>
</evidence>
<sequence length="88" mass="9788">MLNTSQINEINTMKDNNGSSQHSDVWTTIFNGLAEAIKIFFSIILAVLGSKAVTSPKEEKLHAGYRNGHSGYGYYDGNNQRIYSDDDN</sequence>
<accession>A0A6C8GD51</accession>
<reference evidence="2 3" key="1">
    <citation type="submission" date="2011-09" db="EMBL/GenBank/DDBJ databases">
        <authorList>
            <person name="McClelland M."/>
            <person name="Clifton S."/>
            <person name="Porwollik S."/>
            <person name="Cheng P."/>
            <person name="Wollam A."/>
            <person name="Wang C."/>
            <person name="Pepin K."/>
            <person name="Bhonagiri V."/>
            <person name="Fulton R."/>
            <person name="Fulton L.F."/>
            <person name="Delehaunty K."/>
            <person name="Fronick C."/>
            <person name="O'Laughlin M."/>
            <person name="Godfrey J."/>
            <person name="Waligorski J."/>
            <person name="Appelbaum E."/>
            <person name="Farmer C."/>
            <person name="Strong C."/>
            <person name="Tomlinson C."/>
            <person name="Hou S."/>
            <person name="Minx P."/>
            <person name="Warren W."/>
            <person name="Wilson R.K."/>
        </authorList>
    </citation>
    <scope>NUCLEOTIDE SEQUENCE [LARGE SCALE GENOMIC DNA]</scope>
    <source>
        <strain evidence="3">SARB 27</strain>
    </source>
</reference>
<protein>
    <submittedName>
        <fullName evidence="2">Uncharacterized protein</fullName>
    </submittedName>
</protein>
<evidence type="ECO:0000313" key="2">
    <source>
        <dbReference type="EMBL" id="EHB43332.1"/>
    </source>
</evidence>
<gene>
    <name evidence="2" type="ORF">SEENIN0B_03246</name>
</gene>
<evidence type="ECO:0000256" key="1">
    <source>
        <dbReference type="SAM" id="MobiDB-lite"/>
    </source>
</evidence>
<dbReference type="EMBL" id="AFYI01000002">
    <property type="protein sequence ID" value="EHB43332.1"/>
    <property type="molecule type" value="Genomic_DNA"/>
</dbReference>
<name>A0A6C8GD51_SALIN</name>